<dbReference type="OrthoDB" id="5510947at2"/>
<dbReference type="RefSeq" id="WP_146651056.1">
    <property type="nucleotide sequence ID" value="NZ_CP012333.1"/>
</dbReference>
<dbReference type="PROSITE" id="PS51257">
    <property type="entry name" value="PROKAR_LIPOPROTEIN"/>
    <property type="match status" value="1"/>
</dbReference>
<feature type="region of interest" description="Disordered" evidence="1">
    <location>
        <begin position="40"/>
        <end position="72"/>
    </location>
</feature>
<feature type="compositionally biased region" description="Polar residues" evidence="1">
    <location>
        <begin position="40"/>
        <end position="55"/>
    </location>
</feature>
<name>A0A0K1Q1L5_9BACT</name>
<evidence type="ECO:0000313" key="3">
    <source>
        <dbReference type="Proteomes" id="UP000064967"/>
    </source>
</evidence>
<evidence type="ECO:0000256" key="1">
    <source>
        <dbReference type="SAM" id="MobiDB-lite"/>
    </source>
</evidence>
<accession>A0A0K1Q1L5</accession>
<gene>
    <name evidence="2" type="ORF">AKJ09_06291</name>
</gene>
<dbReference type="EMBL" id="CP012333">
    <property type="protein sequence ID" value="AKU99627.1"/>
    <property type="molecule type" value="Genomic_DNA"/>
</dbReference>
<dbReference type="Proteomes" id="UP000064967">
    <property type="component" value="Chromosome"/>
</dbReference>
<keyword evidence="3" id="KW-1185">Reference proteome</keyword>
<reference evidence="2 3" key="1">
    <citation type="submission" date="2015-08" db="EMBL/GenBank/DDBJ databases">
        <authorList>
            <person name="Babu N.S."/>
            <person name="Beckwith C.J."/>
            <person name="Beseler K.G."/>
            <person name="Brison A."/>
            <person name="Carone J.V."/>
            <person name="Caskin T.P."/>
            <person name="Diamond M."/>
            <person name="Durham M.E."/>
            <person name="Foxe J.M."/>
            <person name="Go M."/>
            <person name="Henderson B.A."/>
            <person name="Jones I.B."/>
            <person name="McGettigan J.A."/>
            <person name="Micheletti S.J."/>
            <person name="Nasrallah M.E."/>
            <person name="Ortiz D."/>
            <person name="Piller C.R."/>
            <person name="Privatt S.R."/>
            <person name="Schneider S.L."/>
            <person name="Sharp S."/>
            <person name="Smith T.C."/>
            <person name="Stanton J.D."/>
            <person name="Ullery H.E."/>
            <person name="Wilson R.J."/>
            <person name="Serrano M.G."/>
            <person name="Buck G."/>
            <person name="Lee V."/>
            <person name="Wang Y."/>
            <person name="Carvalho R."/>
            <person name="Voegtly L."/>
            <person name="Shi R."/>
            <person name="Duckworth R."/>
            <person name="Johnson A."/>
            <person name="Loviza R."/>
            <person name="Walstead R."/>
            <person name="Shah Z."/>
            <person name="Kiflezghi M."/>
            <person name="Wade K."/>
            <person name="Ball S.L."/>
            <person name="Bradley K.W."/>
            <person name="Asai D.J."/>
            <person name="Bowman C.A."/>
            <person name="Russell D.A."/>
            <person name="Pope W.H."/>
            <person name="Jacobs-Sera D."/>
            <person name="Hendrix R.W."/>
            <person name="Hatfull G.F."/>
        </authorList>
    </citation>
    <scope>NUCLEOTIDE SEQUENCE [LARGE SCALE GENOMIC DNA]</scope>
    <source>
        <strain evidence="2 3">DSM 27648</strain>
    </source>
</reference>
<dbReference type="STRING" id="1391654.AKJ09_06291"/>
<sequence>MIGRLGRDVLGFRVLQSLESLLILGLVAGVSVVACSSSPNATTDANGASSDTTETGAEEPADQVDAPEDGGADAAADAGVVITGKCANTFGDKLTDAFGRIDGIVYSVQKPSDKTCVMPNNDHVILQVLMNGAVYRLVINVQSDRPDQDVRVRYGTMTHALPAPAFAEGWHTDAPLDYVTSLDAHTTAAFQPYALGDLVSKLADAIHPGQQVSVYGTSANGRHESAHLIHRNKTNMDGAIVLEPTSASPTFHLFHFATQTF</sequence>
<evidence type="ECO:0000313" key="2">
    <source>
        <dbReference type="EMBL" id="AKU99627.1"/>
    </source>
</evidence>
<organism evidence="2 3">
    <name type="scientific">Labilithrix luteola</name>
    <dbReference type="NCBI Taxonomy" id="1391654"/>
    <lineage>
        <taxon>Bacteria</taxon>
        <taxon>Pseudomonadati</taxon>
        <taxon>Myxococcota</taxon>
        <taxon>Polyangia</taxon>
        <taxon>Polyangiales</taxon>
        <taxon>Labilitrichaceae</taxon>
        <taxon>Labilithrix</taxon>
    </lineage>
</organism>
<dbReference type="AlphaFoldDB" id="A0A0K1Q1L5"/>
<feature type="compositionally biased region" description="Acidic residues" evidence="1">
    <location>
        <begin position="56"/>
        <end position="71"/>
    </location>
</feature>
<proteinExistence type="predicted"/>
<dbReference type="KEGG" id="llu:AKJ09_06291"/>
<protein>
    <submittedName>
        <fullName evidence="2">Uncharacterized protein</fullName>
    </submittedName>
</protein>